<dbReference type="PROSITE" id="PS00108">
    <property type="entry name" value="PROTEIN_KINASE_ST"/>
    <property type="match status" value="1"/>
</dbReference>
<evidence type="ECO:0000313" key="17">
    <source>
        <dbReference type="EMBL" id="PAV91124.1"/>
    </source>
</evidence>
<evidence type="ECO:0000313" key="18">
    <source>
        <dbReference type="Proteomes" id="UP000218231"/>
    </source>
</evidence>
<comment type="catalytic activity">
    <reaction evidence="11">
        <text>L-threonyl-[protein] + ATP = O-phospho-L-threonyl-[protein] + ADP + H(+)</text>
        <dbReference type="Rhea" id="RHEA:46608"/>
        <dbReference type="Rhea" id="RHEA-COMP:11060"/>
        <dbReference type="Rhea" id="RHEA-COMP:11605"/>
        <dbReference type="ChEBI" id="CHEBI:15378"/>
        <dbReference type="ChEBI" id="CHEBI:30013"/>
        <dbReference type="ChEBI" id="CHEBI:30616"/>
        <dbReference type="ChEBI" id="CHEBI:61977"/>
        <dbReference type="ChEBI" id="CHEBI:456216"/>
        <dbReference type="EC" id="2.7.11.1"/>
    </reaction>
</comment>
<dbReference type="Gene3D" id="3.30.200.20">
    <property type="entry name" value="Phosphorylase Kinase, domain 1"/>
    <property type="match status" value="1"/>
</dbReference>
<dbReference type="GO" id="GO:0008361">
    <property type="term" value="P:regulation of cell size"/>
    <property type="evidence" value="ECO:0007669"/>
    <property type="project" value="UniProtKB-ARBA"/>
</dbReference>
<reference evidence="17 18" key="1">
    <citation type="journal article" date="2017" name="Curr. Biol.">
        <title>Genome architecture and evolution of a unichromosomal asexual nematode.</title>
        <authorList>
            <person name="Fradin H."/>
            <person name="Zegar C."/>
            <person name="Gutwein M."/>
            <person name="Lucas J."/>
            <person name="Kovtun M."/>
            <person name="Corcoran D."/>
            <person name="Baugh L.R."/>
            <person name="Kiontke K."/>
            <person name="Gunsalus K."/>
            <person name="Fitch D.H."/>
            <person name="Piano F."/>
        </authorList>
    </citation>
    <scope>NUCLEOTIDE SEQUENCE [LARGE SCALE GENOMIC DNA]</scope>
    <source>
        <strain evidence="17">PF1309</strain>
    </source>
</reference>
<dbReference type="EMBL" id="LIAE01006334">
    <property type="protein sequence ID" value="PAV91124.1"/>
    <property type="molecule type" value="Genomic_DNA"/>
</dbReference>
<dbReference type="FunFam" id="3.30.200.20:FF:000156">
    <property type="entry name" value="MAP kinase-activated protein kinase 3"/>
    <property type="match status" value="1"/>
</dbReference>
<feature type="compositionally biased region" description="Polar residues" evidence="15">
    <location>
        <begin position="1"/>
        <end position="28"/>
    </location>
</feature>
<dbReference type="PROSITE" id="PS00107">
    <property type="entry name" value="PROTEIN_KINASE_ATP"/>
    <property type="match status" value="1"/>
</dbReference>
<evidence type="ECO:0000256" key="11">
    <source>
        <dbReference type="ARBA" id="ARBA00047899"/>
    </source>
</evidence>
<feature type="region of interest" description="Disordered" evidence="15">
    <location>
        <begin position="1"/>
        <end position="69"/>
    </location>
</feature>
<evidence type="ECO:0000259" key="16">
    <source>
        <dbReference type="PROSITE" id="PS50011"/>
    </source>
</evidence>
<evidence type="ECO:0000256" key="2">
    <source>
        <dbReference type="ARBA" id="ARBA00006692"/>
    </source>
</evidence>
<evidence type="ECO:0000256" key="6">
    <source>
        <dbReference type="ARBA" id="ARBA00022679"/>
    </source>
</evidence>
<keyword evidence="6" id="KW-0808">Transferase</keyword>
<feature type="compositionally biased region" description="Basic and acidic residues" evidence="15">
    <location>
        <begin position="421"/>
        <end position="430"/>
    </location>
</feature>
<proteinExistence type="inferred from homology"/>
<dbReference type="GO" id="GO:0035095">
    <property type="term" value="P:behavioral response to nicotine"/>
    <property type="evidence" value="ECO:0007669"/>
    <property type="project" value="UniProtKB-ARBA"/>
</dbReference>
<dbReference type="PANTHER" id="PTHR24349">
    <property type="entry name" value="SERINE/THREONINE-PROTEIN KINASE"/>
    <property type="match status" value="1"/>
</dbReference>
<evidence type="ECO:0000256" key="3">
    <source>
        <dbReference type="ARBA" id="ARBA00012513"/>
    </source>
</evidence>
<dbReference type="InterPro" id="IPR000719">
    <property type="entry name" value="Prot_kinase_dom"/>
</dbReference>
<dbReference type="SUPFAM" id="SSF56112">
    <property type="entry name" value="Protein kinase-like (PK-like)"/>
    <property type="match status" value="1"/>
</dbReference>
<gene>
    <name evidence="17" type="ORF">WR25_10943</name>
</gene>
<dbReference type="GO" id="GO:0004674">
    <property type="term" value="F:protein serine/threonine kinase activity"/>
    <property type="evidence" value="ECO:0007669"/>
    <property type="project" value="UniProtKB-KW"/>
</dbReference>
<sequence length="430" mass="48591">MGNEQSGGVNSKSNHTNQANGKQTTHQGQLDKDKNKGNGKNRFFVGGRKKEGKSKTNGQSSGLGMEGANYHKYPVTNDYRISRKVLGVGINGKVVECEHRRSGEKYALKVLRDVPKARREVDLHSAASGHSHVVKVVDVYENTYNDVQCLLVVMESMKGGELFTRIQQRGQQAFTEREGASIMYDICSAVQHLHRQNIAHRDIKPENLLYTDENENASLKLTDFGFAKKTDESDPNGLATACFTPYYCAPEVLGAEKYDKSCDLWSIGVVMYILLCGYPPFYSAHGQPMSPGMKAKIRTGQYTFPSPEWDCVSEAAKDLIRKLLKTDPSQRYTIQQTMEHKWITHYKKVPDTPLFTTGILNEQKEHWGEMQEEMEKNLASMRVVNENVQIKNLAESNNRLLQKRKQQQLKPADVITEASMEVERSDEMDT</sequence>
<dbReference type="FunFam" id="4.10.1170.10:FF:000001">
    <property type="entry name" value="MAP kinase-activated protein kinase 3"/>
    <property type="match status" value="1"/>
</dbReference>
<organism evidence="17 18">
    <name type="scientific">Diploscapter pachys</name>
    <dbReference type="NCBI Taxonomy" id="2018661"/>
    <lineage>
        <taxon>Eukaryota</taxon>
        <taxon>Metazoa</taxon>
        <taxon>Ecdysozoa</taxon>
        <taxon>Nematoda</taxon>
        <taxon>Chromadorea</taxon>
        <taxon>Rhabditida</taxon>
        <taxon>Rhabditina</taxon>
        <taxon>Rhabditomorpha</taxon>
        <taxon>Rhabditoidea</taxon>
        <taxon>Rhabditidae</taxon>
        <taxon>Diploscapter</taxon>
    </lineage>
</organism>
<dbReference type="Pfam" id="PF00069">
    <property type="entry name" value="Pkinase"/>
    <property type="match status" value="1"/>
</dbReference>
<dbReference type="CDD" id="cd14089">
    <property type="entry name" value="STKc_MAPKAPK"/>
    <property type="match status" value="1"/>
</dbReference>
<dbReference type="InterPro" id="IPR050205">
    <property type="entry name" value="CDPK_Ser/Thr_kinases"/>
</dbReference>
<evidence type="ECO:0000256" key="4">
    <source>
        <dbReference type="ARBA" id="ARBA00022527"/>
    </source>
</evidence>
<accession>A0A2A2LY04</accession>
<evidence type="ECO:0000256" key="1">
    <source>
        <dbReference type="ARBA" id="ARBA00001946"/>
    </source>
</evidence>
<keyword evidence="18" id="KW-1185">Reference proteome</keyword>
<keyword evidence="10" id="KW-0460">Magnesium</keyword>
<protein>
    <recommendedName>
        <fullName evidence="3">non-specific serine/threonine protein kinase</fullName>
        <ecNumber evidence="3">2.7.11.1</ecNumber>
    </recommendedName>
</protein>
<evidence type="ECO:0000256" key="7">
    <source>
        <dbReference type="ARBA" id="ARBA00022741"/>
    </source>
</evidence>
<evidence type="ECO:0000256" key="5">
    <source>
        <dbReference type="ARBA" id="ARBA00022553"/>
    </source>
</evidence>
<keyword evidence="5" id="KW-0597">Phosphoprotein</keyword>
<comment type="cofactor">
    <cofactor evidence="1">
        <name>Mg(2+)</name>
        <dbReference type="ChEBI" id="CHEBI:18420"/>
    </cofactor>
</comment>
<comment type="catalytic activity">
    <reaction evidence="12">
        <text>L-seryl-[protein] + ATP = O-phospho-L-seryl-[protein] + ADP + H(+)</text>
        <dbReference type="Rhea" id="RHEA:17989"/>
        <dbReference type="Rhea" id="RHEA-COMP:9863"/>
        <dbReference type="Rhea" id="RHEA-COMP:11604"/>
        <dbReference type="ChEBI" id="CHEBI:15378"/>
        <dbReference type="ChEBI" id="CHEBI:29999"/>
        <dbReference type="ChEBI" id="CHEBI:30616"/>
        <dbReference type="ChEBI" id="CHEBI:83421"/>
        <dbReference type="ChEBI" id="CHEBI:456216"/>
        <dbReference type="EC" id="2.7.11.1"/>
    </reaction>
</comment>
<dbReference type="InterPro" id="IPR027442">
    <property type="entry name" value="MAPKAPK_C"/>
</dbReference>
<evidence type="ECO:0000256" key="8">
    <source>
        <dbReference type="ARBA" id="ARBA00022777"/>
    </source>
</evidence>
<dbReference type="GO" id="GO:0005524">
    <property type="term" value="F:ATP binding"/>
    <property type="evidence" value="ECO:0007669"/>
    <property type="project" value="UniProtKB-UniRule"/>
</dbReference>
<dbReference type="InterPro" id="IPR017441">
    <property type="entry name" value="Protein_kinase_ATP_BS"/>
</dbReference>
<dbReference type="Gene3D" id="1.10.510.10">
    <property type="entry name" value="Transferase(Phosphotransferase) domain 1"/>
    <property type="match status" value="1"/>
</dbReference>
<dbReference type="InterPro" id="IPR011009">
    <property type="entry name" value="Kinase-like_dom_sf"/>
</dbReference>
<feature type="region of interest" description="Disordered" evidence="15">
    <location>
        <begin position="402"/>
        <end position="430"/>
    </location>
</feature>
<name>A0A2A2LY04_9BILA</name>
<keyword evidence="8" id="KW-0418">Kinase</keyword>
<dbReference type="FunFam" id="1.10.510.10:FF:000571">
    <property type="entry name" value="Maternal embryonic leucine zipper kinase"/>
    <property type="match status" value="1"/>
</dbReference>
<dbReference type="STRING" id="2018661.A0A2A2LY04"/>
<feature type="binding site" evidence="13">
    <location>
        <position position="109"/>
    </location>
    <ligand>
        <name>ATP</name>
        <dbReference type="ChEBI" id="CHEBI:30616"/>
    </ligand>
</feature>
<comment type="similarity">
    <text evidence="2">Belongs to the protein kinase superfamily. CAMK Ser/Thr protein kinase family.</text>
</comment>
<evidence type="ECO:0000256" key="13">
    <source>
        <dbReference type="PROSITE-ProRule" id="PRU10141"/>
    </source>
</evidence>
<evidence type="ECO:0000256" key="12">
    <source>
        <dbReference type="ARBA" id="ARBA00048679"/>
    </source>
</evidence>
<dbReference type="Proteomes" id="UP000218231">
    <property type="component" value="Unassembled WGS sequence"/>
</dbReference>
<dbReference type="OrthoDB" id="40902at2759"/>
<keyword evidence="7 13" id="KW-0547">Nucleotide-binding</keyword>
<evidence type="ECO:0000256" key="9">
    <source>
        <dbReference type="ARBA" id="ARBA00022840"/>
    </source>
</evidence>
<dbReference type="GO" id="GO:0019901">
    <property type="term" value="F:protein kinase binding"/>
    <property type="evidence" value="ECO:0007669"/>
    <property type="project" value="UniProtKB-ARBA"/>
</dbReference>
<keyword evidence="9 13" id="KW-0067">ATP-binding</keyword>
<dbReference type="Gene3D" id="4.10.1170.10">
    <property type="entry name" value="MAP kinase activated protein kinase 2"/>
    <property type="match status" value="1"/>
</dbReference>
<dbReference type="SMART" id="SM00220">
    <property type="entry name" value="S_TKc"/>
    <property type="match status" value="1"/>
</dbReference>
<evidence type="ECO:0000256" key="10">
    <source>
        <dbReference type="ARBA" id="ARBA00022842"/>
    </source>
</evidence>
<feature type="domain" description="Protein kinase" evidence="16">
    <location>
        <begin position="80"/>
        <end position="343"/>
    </location>
</feature>
<dbReference type="AlphaFoldDB" id="A0A2A2LY04"/>
<evidence type="ECO:0000256" key="14">
    <source>
        <dbReference type="RuleBase" id="RU000304"/>
    </source>
</evidence>
<keyword evidence="4 14" id="KW-0723">Serine/threonine-protein kinase</keyword>
<dbReference type="EC" id="2.7.11.1" evidence="3"/>
<dbReference type="InterPro" id="IPR008271">
    <property type="entry name" value="Ser/Thr_kinase_AS"/>
</dbReference>
<comment type="caution">
    <text evidence="17">The sequence shown here is derived from an EMBL/GenBank/DDBJ whole genome shotgun (WGS) entry which is preliminary data.</text>
</comment>
<dbReference type="PROSITE" id="PS50011">
    <property type="entry name" value="PROTEIN_KINASE_DOM"/>
    <property type="match status" value="1"/>
</dbReference>
<evidence type="ECO:0000256" key="15">
    <source>
        <dbReference type="SAM" id="MobiDB-lite"/>
    </source>
</evidence>